<keyword evidence="3" id="KW-1185">Reference proteome</keyword>
<comment type="caution">
    <text evidence="2">The sequence shown here is derived from an EMBL/GenBank/DDBJ whole genome shotgun (WGS) entry which is preliminary data.</text>
</comment>
<dbReference type="Pfam" id="PF14173">
    <property type="entry name" value="ComGG"/>
    <property type="match status" value="1"/>
</dbReference>
<dbReference type="EMBL" id="JAUSTZ010000002">
    <property type="protein sequence ID" value="MDQ0224891.1"/>
    <property type="molecule type" value="Genomic_DNA"/>
</dbReference>
<sequence>MRKDEGFILPTTMVVIFFCLLIITYISTAAISEKKFYSETEQYYIVDQLMLIAVEDSLKQLQATEADNEKTIYKSTSIGEISYSFVKVSPEIYEVQLKCTTLKNKDYTAKYQYDIAKNEMIVWSEY</sequence>
<keyword evidence="1" id="KW-0472">Membrane</keyword>
<organism evidence="2 3">
    <name type="scientific">Metabacillus niabensis</name>
    <dbReference type="NCBI Taxonomy" id="324854"/>
    <lineage>
        <taxon>Bacteria</taxon>
        <taxon>Bacillati</taxon>
        <taxon>Bacillota</taxon>
        <taxon>Bacilli</taxon>
        <taxon>Bacillales</taxon>
        <taxon>Bacillaceae</taxon>
        <taxon>Metabacillus</taxon>
    </lineage>
</organism>
<accession>A0ABT9YY26</accession>
<evidence type="ECO:0000313" key="3">
    <source>
        <dbReference type="Proteomes" id="UP001232245"/>
    </source>
</evidence>
<dbReference type="InterPro" id="IPR020372">
    <property type="entry name" value="Competence_ComGG"/>
</dbReference>
<evidence type="ECO:0000256" key="1">
    <source>
        <dbReference type="SAM" id="Phobius"/>
    </source>
</evidence>
<evidence type="ECO:0000313" key="2">
    <source>
        <dbReference type="EMBL" id="MDQ0224891.1"/>
    </source>
</evidence>
<keyword evidence="1" id="KW-1133">Transmembrane helix</keyword>
<dbReference type="Proteomes" id="UP001232245">
    <property type="component" value="Unassembled WGS sequence"/>
</dbReference>
<name>A0ABT9YY26_9BACI</name>
<dbReference type="RefSeq" id="WP_095299824.1">
    <property type="nucleotide sequence ID" value="NZ_CADEPK010000427.1"/>
</dbReference>
<evidence type="ECO:0008006" key="4">
    <source>
        <dbReference type="Google" id="ProtNLM"/>
    </source>
</evidence>
<gene>
    <name evidence="2" type="ORF">J2S02_001220</name>
</gene>
<protein>
    <recommendedName>
        <fullName evidence="4">Competence protein ComG</fullName>
    </recommendedName>
</protein>
<proteinExistence type="predicted"/>
<reference evidence="2 3" key="1">
    <citation type="submission" date="2023-07" db="EMBL/GenBank/DDBJ databases">
        <title>Genomic Encyclopedia of Type Strains, Phase IV (KMG-IV): sequencing the most valuable type-strain genomes for metagenomic binning, comparative biology and taxonomic classification.</title>
        <authorList>
            <person name="Goeker M."/>
        </authorList>
    </citation>
    <scope>NUCLEOTIDE SEQUENCE [LARGE SCALE GENOMIC DNA]</scope>
    <source>
        <strain evidence="2 3">DSM 17723</strain>
    </source>
</reference>
<feature type="transmembrane region" description="Helical" evidence="1">
    <location>
        <begin position="6"/>
        <end position="26"/>
    </location>
</feature>
<keyword evidence="1" id="KW-0812">Transmembrane</keyword>